<dbReference type="PANTHER" id="PTHR31635">
    <property type="entry name" value="REVERSE TRANSCRIPTASE DOMAIN-CONTAINING PROTEIN-RELATED"/>
    <property type="match status" value="1"/>
</dbReference>
<name>A0A4D5RXA3_IXOSC</name>
<evidence type="ECO:0000313" key="2">
    <source>
        <dbReference type="EMBL" id="MOY41962.1"/>
    </source>
</evidence>
<dbReference type="Gene3D" id="3.60.10.10">
    <property type="entry name" value="Endonuclease/exonuclease/phosphatase"/>
    <property type="match status" value="1"/>
</dbReference>
<accession>A0A4D5RXA3</accession>
<evidence type="ECO:0000259" key="1">
    <source>
        <dbReference type="PROSITE" id="PS50878"/>
    </source>
</evidence>
<organism evidence="2">
    <name type="scientific">Ixodes scapularis</name>
    <name type="common">Black-legged tick</name>
    <name type="synonym">Deer tick</name>
    <dbReference type="NCBI Taxonomy" id="6945"/>
    <lineage>
        <taxon>Eukaryota</taxon>
        <taxon>Metazoa</taxon>
        <taxon>Ecdysozoa</taxon>
        <taxon>Arthropoda</taxon>
        <taxon>Chelicerata</taxon>
        <taxon>Arachnida</taxon>
        <taxon>Acari</taxon>
        <taxon>Parasitiformes</taxon>
        <taxon>Ixodida</taxon>
        <taxon>Ixodoidea</taxon>
        <taxon>Ixodidae</taxon>
        <taxon>Ixodinae</taxon>
        <taxon>Ixodes</taxon>
    </lineage>
</organism>
<dbReference type="Pfam" id="PF03372">
    <property type="entry name" value="Exo_endo_phos"/>
    <property type="match status" value="1"/>
</dbReference>
<dbReference type="SUPFAM" id="SSF56672">
    <property type="entry name" value="DNA/RNA polymerases"/>
    <property type="match status" value="1"/>
</dbReference>
<protein>
    <submittedName>
        <fullName evidence="2">Putative tick transposon</fullName>
    </submittedName>
</protein>
<sequence length="626" mass="70822">MVWPFTANYSVCVSHAVGASAGCLLLVRASLGAEVQKVTTSESGRLIVCDMAFLSHEWRVICIYAHNTAEERKTFFEDIRSFFATERVVIFVGDFNCVLSARDKTSALPFRDASTVVLNEIVNFCGLEDVGDCLGDTRNVPHTHFQGSSHARLDRAYISLEILPQCSEYHVIPVSFSDHCLVLFTLASAKAKRKDFCWELWKLNSKLMSDDGFMAAVKDSLRGIFKGEVNDYALKWEQFKQEIKMKAMERASAIKYRERKKESLLRSNLELLIGEESRSPGVYKDDISTLKSKLEVLDKERYHGALVRARAGKLFCGEAPTKRALGAEKRYARRNEIVEIEYHGAVTRDSAEIEKALCEFYKNLFSHRTVNLANFKSEFMCLLPRLNSETTSFLEAEITVDEVKNAIEHLNPGKSPGPDGLSAAFYKAIKHEVSPVLCRVYAEAYERKLLPPSFWRSHTILIPKSEDKIKLRQVSAYRPISLTNVDYKIFMKILAKRLQSVITDIVGPHQTCGIRGRTIVTNIHVARSVLECCDCMQRVVAMLYIDLEKAFDQVSHELLFNVLEHVNVGTVLLEGVRMAYKKCSTSLIINKVVSERIEVSRSLRQGCPLSPLLFCIYIESFCLSVI</sequence>
<dbReference type="OrthoDB" id="416119at2759"/>
<dbReference type="InterPro" id="IPR036691">
    <property type="entry name" value="Endo/exonu/phosph_ase_sf"/>
</dbReference>
<dbReference type="VEuPathDB" id="VectorBase:ISCP_035052"/>
<dbReference type="SUPFAM" id="SSF56219">
    <property type="entry name" value="DNase I-like"/>
    <property type="match status" value="1"/>
</dbReference>
<dbReference type="AlphaFoldDB" id="A0A4D5RXA3"/>
<proteinExistence type="predicted"/>
<dbReference type="Pfam" id="PF00078">
    <property type="entry name" value="RVT_1"/>
    <property type="match status" value="1"/>
</dbReference>
<dbReference type="PROSITE" id="PS50878">
    <property type="entry name" value="RT_POL"/>
    <property type="match status" value="1"/>
</dbReference>
<dbReference type="GO" id="GO:0071897">
    <property type="term" value="P:DNA biosynthetic process"/>
    <property type="evidence" value="ECO:0007669"/>
    <property type="project" value="UniProtKB-ARBA"/>
</dbReference>
<dbReference type="EMBL" id="GHJT01007991">
    <property type="protein sequence ID" value="MOY41962.1"/>
    <property type="molecule type" value="Transcribed_RNA"/>
</dbReference>
<dbReference type="GO" id="GO:0003824">
    <property type="term" value="F:catalytic activity"/>
    <property type="evidence" value="ECO:0007669"/>
    <property type="project" value="InterPro"/>
</dbReference>
<feature type="domain" description="Reverse transcriptase" evidence="1">
    <location>
        <begin position="443"/>
        <end position="626"/>
    </location>
</feature>
<dbReference type="PANTHER" id="PTHR31635:SF196">
    <property type="entry name" value="REVERSE TRANSCRIPTASE DOMAIN-CONTAINING PROTEIN-RELATED"/>
    <property type="match status" value="1"/>
</dbReference>
<dbReference type="VEuPathDB" id="VectorBase:ISCI018898"/>
<reference evidence="2" key="1">
    <citation type="submission" date="2019-04" db="EMBL/GenBank/DDBJ databases">
        <title>An insight into the mialome of Ixodes scapularis.</title>
        <authorList>
            <person name="Ribeiro J.M."/>
            <person name="Mather T.N."/>
            <person name="Karim S."/>
        </authorList>
    </citation>
    <scope>NUCLEOTIDE SEQUENCE</scope>
</reference>
<dbReference type="InterPro" id="IPR000477">
    <property type="entry name" value="RT_dom"/>
</dbReference>
<dbReference type="VEuPathDB" id="VectorBase:ISCW018898"/>
<dbReference type="InterPro" id="IPR043502">
    <property type="entry name" value="DNA/RNA_pol_sf"/>
</dbReference>
<dbReference type="InterPro" id="IPR005135">
    <property type="entry name" value="Endo/exonuclease/phosphatase"/>
</dbReference>
<dbReference type="CDD" id="cd01650">
    <property type="entry name" value="RT_nLTR_like"/>
    <property type="match status" value="1"/>
</dbReference>